<keyword evidence="4 6" id="KW-1133">Transmembrane helix</keyword>
<name>C8PTW2_9SPIR</name>
<comment type="caution">
    <text evidence="7">The sequence shown here is derived from an EMBL/GenBank/DDBJ whole genome shotgun (WGS) entry which is preliminary data.</text>
</comment>
<dbReference type="GO" id="GO:0015297">
    <property type="term" value="F:antiporter activity"/>
    <property type="evidence" value="ECO:0007669"/>
    <property type="project" value="InterPro"/>
</dbReference>
<evidence type="ECO:0000256" key="1">
    <source>
        <dbReference type="ARBA" id="ARBA00004651"/>
    </source>
</evidence>
<sequence length="167" mass="18051">MYVGFIFQALFIGYSVGTAPIIGYHYGAQNHKELQNLLRKSSILIEIFAVGMFASSLVLSRHLASLFVGYDAGLFAMTVHAFSIFAFSFLCSGYAIFGSSFFTALNNGGVSAAISFLRTVVFQAAAVLLLTLLWGVDGIWLSIVGAELMAVIATLCFLAANRKKYGY</sequence>
<dbReference type="Proteomes" id="UP000004509">
    <property type="component" value="Unassembled WGS sequence"/>
</dbReference>
<keyword evidence="2" id="KW-1003">Cell membrane</keyword>
<dbReference type="STRING" id="596324.TREVI0001_0205"/>
<protein>
    <recommendedName>
        <fullName evidence="9">MATE domain protein</fullName>
    </recommendedName>
</protein>
<reference evidence="7 8" key="1">
    <citation type="submission" date="2009-07" db="EMBL/GenBank/DDBJ databases">
        <authorList>
            <person name="Madupu R."/>
            <person name="Sebastian Y."/>
            <person name="Durkin A.S."/>
            <person name="Torralba M."/>
            <person name="Methe B."/>
            <person name="Sutton G.G."/>
            <person name="Strausberg R.L."/>
            <person name="Nelson K.E."/>
        </authorList>
    </citation>
    <scope>NUCLEOTIDE SEQUENCE [LARGE SCALE GENOMIC DNA]</scope>
    <source>
        <strain evidence="7 8">ATCC 35580</strain>
    </source>
</reference>
<evidence type="ECO:0000256" key="5">
    <source>
        <dbReference type="ARBA" id="ARBA00023136"/>
    </source>
</evidence>
<feature type="transmembrane region" description="Helical" evidence="6">
    <location>
        <begin position="47"/>
        <end position="68"/>
    </location>
</feature>
<gene>
    <name evidence="7" type="ORF">TREVI0001_0205</name>
</gene>
<evidence type="ECO:0000256" key="2">
    <source>
        <dbReference type="ARBA" id="ARBA00022475"/>
    </source>
</evidence>
<feature type="transmembrane region" description="Helical" evidence="6">
    <location>
        <begin position="6"/>
        <end position="26"/>
    </location>
</feature>
<dbReference type="GO" id="GO:0005886">
    <property type="term" value="C:plasma membrane"/>
    <property type="evidence" value="ECO:0007669"/>
    <property type="project" value="UniProtKB-SubCell"/>
</dbReference>
<dbReference type="GO" id="GO:0042910">
    <property type="term" value="F:xenobiotic transmembrane transporter activity"/>
    <property type="evidence" value="ECO:0007669"/>
    <property type="project" value="InterPro"/>
</dbReference>
<dbReference type="PANTHER" id="PTHR43823:SF3">
    <property type="entry name" value="MULTIDRUG EXPORT PROTEIN MEPA"/>
    <property type="match status" value="1"/>
</dbReference>
<evidence type="ECO:0000256" key="6">
    <source>
        <dbReference type="SAM" id="Phobius"/>
    </source>
</evidence>
<evidence type="ECO:0000313" key="8">
    <source>
        <dbReference type="Proteomes" id="UP000004509"/>
    </source>
</evidence>
<evidence type="ECO:0000313" key="7">
    <source>
        <dbReference type="EMBL" id="EEV19101.1"/>
    </source>
</evidence>
<accession>C8PTW2</accession>
<feature type="transmembrane region" description="Helical" evidence="6">
    <location>
        <begin position="139"/>
        <end position="160"/>
    </location>
</feature>
<dbReference type="AlphaFoldDB" id="C8PTW2"/>
<dbReference type="PANTHER" id="PTHR43823">
    <property type="entry name" value="SPORULATION PROTEIN YKVU"/>
    <property type="match status" value="1"/>
</dbReference>
<dbReference type="Pfam" id="PF01554">
    <property type="entry name" value="MatE"/>
    <property type="match status" value="1"/>
</dbReference>
<evidence type="ECO:0000256" key="3">
    <source>
        <dbReference type="ARBA" id="ARBA00022692"/>
    </source>
</evidence>
<feature type="transmembrane region" description="Helical" evidence="6">
    <location>
        <begin position="74"/>
        <end position="97"/>
    </location>
</feature>
<feature type="transmembrane region" description="Helical" evidence="6">
    <location>
        <begin position="109"/>
        <end position="133"/>
    </location>
</feature>
<proteinExistence type="predicted"/>
<comment type="subcellular location">
    <subcellularLocation>
        <location evidence="1">Cell membrane</location>
        <topology evidence="1">Multi-pass membrane protein</topology>
    </subcellularLocation>
</comment>
<evidence type="ECO:0000256" key="4">
    <source>
        <dbReference type="ARBA" id="ARBA00022989"/>
    </source>
</evidence>
<dbReference type="InterPro" id="IPR051327">
    <property type="entry name" value="MATE_MepA_subfamily"/>
</dbReference>
<keyword evidence="5 6" id="KW-0472">Membrane</keyword>
<dbReference type="eggNOG" id="COG0534">
    <property type="taxonomic scope" value="Bacteria"/>
</dbReference>
<dbReference type="InterPro" id="IPR002528">
    <property type="entry name" value="MATE_fam"/>
</dbReference>
<keyword evidence="3 6" id="KW-0812">Transmembrane</keyword>
<evidence type="ECO:0008006" key="9">
    <source>
        <dbReference type="Google" id="ProtNLM"/>
    </source>
</evidence>
<organism evidence="7 8">
    <name type="scientific">Treponema vincentii ATCC 35580</name>
    <dbReference type="NCBI Taxonomy" id="596324"/>
    <lineage>
        <taxon>Bacteria</taxon>
        <taxon>Pseudomonadati</taxon>
        <taxon>Spirochaetota</taxon>
        <taxon>Spirochaetia</taxon>
        <taxon>Spirochaetales</taxon>
        <taxon>Treponemataceae</taxon>
        <taxon>Treponema</taxon>
    </lineage>
</organism>
<dbReference type="EMBL" id="ACYH01000073">
    <property type="protein sequence ID" value="EEV19101.1"/>
    <property type="molecule type" value="Genomic_DNA"/>
</dbReference>